<dbReference type="Proteomes" id="UP000061135">
    <property type="component" value="Chromosome"/>
</dbReference>
<evidence type="ECO:0000313" key="2">
    <source>
        <dbReference type="EMBL" id="AKD25213.1"/>
    </source>
</evidence>
<dbReference type="AlphaFoldDB" id="A0A0E3V165"/>
<accession>A0A0E3V165</accession>
<name>A0A0E3V165_9BURK</name>
<proteinExistence type="predicted"/>
<gene>
    <name evidence="2" type="ORF">CL55_00008800</name>
</gene>
<organism evidence="2 3">
    <name type="scientific">Polynucleobacter duraquae</name>
    <dbReference type="NCBI Taxonomy" id="1835254"/>
    <lineage>
        <taxon>Bacteria</taxon>
        <taxon>Pseudomonadati</taxon>
        <taxon>Pseudomonadota</taxon>
        <taxon>Betaproteobacteria</taxon>
        <taxon>Burkholderiales</taxon>
        <taxon>Burkholderiaceae</taxon>
        <taxon>Polynucleobacter</taxon>
    </lineage>
</organism>
<evidence type="ECO:0000313" key="3">
    <source>
        <dbReference type="Proteomes" id="UP000061135"/>
    </source>
</evidence>
<dbReference type="PATRIC" id="fig|576611.7.peg.894"/>
<keyword evidence="1" id="KW-0472">Membrane</keyword>
<evidence type="ECO:0000256" key="1">
    <source>
        <dbReference type="SAM" id="Phobius"/>
    </source>
</evidence>
<sequence length="51" mass="5648">MEGLIIPYIIFGTLLGGFLISDALNQSLVKFIPEVFQTDSFSLTEIAIKRS</sequence>
<dbReference type="EMBL" id="CP007501">
    <property type="protein sequence ID" value="AKD25213.1"/>
    <property type="molecule type" value="Genomic_DNA"/>
</dbReference>
<reference evidence="2 3" key="1">
    <citation type="submission" date="2014-03" db="EMBL/GenBank/DDBJ databases">
        <title>Genome of Polynucleobacter strain MWH-MoK4.</title>
        <authorList>
            <person name="Hahn M.W."/>
        </authorList>
    </citation>
    <scope>NUCLEOTIDE SEQUENCE [LARGE SCALE GENOMIC DNA]</scope>
    <source>
        <strain evidence="2 3">MWH-MoK4</strain>
    </source>
</reference>
<protein>
    <submittedName>
        <fullName evidence="2">Uncharacterized protein</fullName>
    </submittedName>
</protein>
<dbReference type="HOGENOM" id="CLU_3102081_0_0_4"/>
<dbReference type="KEGG" id="pdq:CL55_00008800"/>
<keyword evidence="1" id="KW-1133">Transmembrane helix</keyword>
<keyword evidence="3" id="KW-1185">Reference proteome</keyword>
<dbReference type="STRING" id="1835254.CL55_00008800"/>
<feature type="transmembrane region" description="Helical" evidence="1">
    <location>
        <begin position="6"/>
        <end position="24"/>
    </location>
</feature>
<keyword evidence="1" id="KW-0812">Transmembrane</keyword>